<dbReference type="Gene3D" id="3.40.50.1110">
    <property type="entry name" value="SGNH hydrolase"/>
    <property type="match status" value="1"/>
</dbReference>
<protein>
    <recommendedName>
        <fullName evidence="3">SGNH hydrolase-type esterase domain-containing protein</fullName>
    </recommendedName>
</protein>
<keyword evidence="5" id="KW-1185">Reference proteome</keyword>
<dbReference type="PANTHER" id="PTHR14209:SF19">
    <property type="entry name" value="ISOAMYL ACETATE-HYDROLYZING ESTERASE 1 HOMOLOG"/>
    <property type="match status" value="1"/>
</dbReference>
<dbReference type="InterPro" id="IPR036514">
    <property type="entry name" value="SGNH_hydro_sf"/>
</dbReference>
<evidence type="ECO:0000259" key="3">
    <source>
        <dbReference type="Pfam" id="PF13472"/>
    </source>
</evidence>
<gene>
    <name evidence="4" type="ORF">HBR001_LOCUS6695</name>
</gene>
<dbReference type="FunFam" id="3.40.50.1110:FF:000002">
    <property type="entry name" value="isoamyl acetate-hydrolyzing esterase 1 homolog"/>
    <property type="match status" value="1"/>
</dbReference>
<keyword evidence="2" id="KW-0732">Signal</keyword>
<proteinExistence type="predicted"/>
<reference evidence="4" key="1">
    <citation type="submission" date="2022-12" db="EMBL/GenBank/DDBJ databases">
        <authorList>
            <person name="Webb A."/>
        </authorList>
    </citation>
    <scope>NUCLEOTIDE SEQUENCE</scope>
    <source>
        <strain evidence="4">Hp1</strain>
    </source>
</reference>
<evidence type="ECO:0000256" key="1">
    <source>
        <dbReference type="ARBA" id="ARBA00022801"/>
    </source>
</evidence>
<name>A0AAV0UGF2_HYABA</name>
<feature type="signal peptide" evidence="2">
    <location>
        <begin position="1"/>
        <end position="21"/>
    </location>
</feature>
<dbReference type="Proteomes" id="UP001162031">
    <property type="component" value="Unassembled WGS sequence"/>
</dbReference>
<dbReference type="GO" id="GO:0016787">
    <property type="term" value="F:hydrolase activity"/>
    <property type="evidence" value="ECO:0007669"/>
    <property type="project" value="UniProtKB-KW"/>
</dbReference>
<feature type="domain" description="SGNH hydrolase-type esterase" evidence="3">
    <location>
        <begin position="45"/>
        <end position="234"/>
    </location>
</feature>
<dbReference type="AlphaFoldDB" id="A0AAV0UGF2"/>
<keyword evidence="1" id="KW-0378">Hydrolase</keyword>
<feature type="chain" id="PRO_5043773918" description="SGNH hydrolase-type esterase domain-containing protein" evidence="2">
    <location>
        <begin position="22"/>
        <end position="269"/>
    </location>
</feature>
<dbReference type="InterPro" id="IPR013830">
    <property type="entry name" value="SGNH_hydro"/>
</dbReference>
<dbReference type="Pfam" id="PF13472">
    <property type="entry name" value="Lipase_GDSL_2"/>
    <property type="match status" value="1"/>
</dbReference>
<dbReference type="SUPFAM" id="SSF52266">
    <property type="entry name" value="SGNH hydrolase"/>
    <property type="match status" value="1"/>
</dbReference>
<dbReference type="PANTHER" id="PTHR14209">
    <property type="entry name" value="ISOAMYL ACETATE-HYDROLYZING ESTERASE 1"/>
    <property type="match status" value="1"/>
</dbReference>
<comment type="caution">
    <text evidence="4">The sequence shown here is derived from an EMBL/GenBank/DDBJ whole genome shotgun (WGS) entry which is preliminary data.</text>
</comment>
<dbReference type="CDD" id="cd01838">
    <property type="entry name" value="Isoamyl_acetate_hydrolase_like"/>
    <property type="match status" value="1"/>
</dbReference>
<sequence>MYIYSGLYIAIAAALSTSALSETANEKGSTTVGAMSAIRRPVMYFIGDSLTELGSDLDTRGWTALMQNRYVKSADVVSRGLSGYNTQWFIDTALPTIEKEVKDLRSNSLITLWLGTNDAALPTRSHARQHVPLAAYKKNLIKIVRTLQTAAPDAEILLITPSYVDEATLKSRSSKGLPERTNEAAGKYARACVDAGKELGTHVLDLYSFFQTLPEAERPENLSDGLHLSRRGNHIVYEQLRSKIIKAFPDFAKQLDVSQFPPFSAFTDA</sequence>
<evidence type="ECO:0000313" key="5">
    <source>
        <dbReference type="Proteomes" id="UP001162031"/>
    </source>
</evidence>
<evidence type="ECO:0000313" key="4">
    <source>
        <dbReference type="EMBL" id="CAI5736040.1"/>
    </source>
</evidence>
<dbReference type="EMBL" id="CANTFL010001296">
    <property type="protein sequence ID" value="CAI5736040.1"/>
    <property type="molecule type" value="Genomic_DNA"/>
</dbReference>
<accession>A0AAV0UGF2</accession>
<evidence type="ECO:0000256" key="2">
    <source>
        <dbReference type="SAM" id="SignalP"/>
    </source>
</evidence>
<organism evidence="4 5">
    <name type="scientific">Hyaloperonospora brassicae</name>
    <name type="common">Brassica downy mildew</name>
    <name type="synonym">Peronospora brassicae</name>
    <dbReference type="NCBI Taxonomy" id="162125"/>
    <lineage>
        <taxon>Eukaryota</taxon>
        <taxon>Sar</taxon>
        <taxon>Stramenopiles</taxon>
        <taxon>Oomycota</taxon>
        <taxon>Peronosporomycetes</taxon>
        <taxon>Peronosporales</taxon>
        <taxon>Peronosporaceae</taxon>
        <taxon>Hyaloperonospora</taxon>
    </lineage>
</organism>
<dbReference type="InterPro" id="IPR045136">
    <property type="entry name" value="Iah1-like"/>
</dbReference>